<dbReference type="NCBIfam" id="TIGR00138">
    <property type="entry name" value="rsmG_gidB"/>
    <property type="match status" value="1"/>
</dbReference>
<evidence type="ECO:0000256" key="1">
    <source>
        <dbReference type="ARBA" id="ARBA00022490"/>
    </source>
</evidence>
<comment type="subcellular location">
    <subcellularLocation>
        <location evidence="6">Cytoplasm</location>
    </subcellularLocation>
</comment>
<feature type="binding site" evidence="6">
    <location>
        <begin position="134"/>
        <end position="135"/>
    </location>
    <ligand>
        <name>S-adenosyl-L-methionine</name>
        <dbReference type="ChEBI" id="CHEBI:59789"/>
    </ligand>
</feature>
<proteinExistence type="inferred from homology"/>
<feature type="binding site" evidence="6">
    <location>
        <position position="88"/>
    </location>
    <ligand>
        <name>S-adenosyl-L-methionine</name>
        <dbReference type="ChEBI" id="CHEBI:59789"/>
    </ligand>
</feature>
<dbReference type="PIRSF" id="PIRSF003078">
    <property type="entry name" value="GidB"/>
    <property type="match status" value="1"/>
</dbReference>
<dbReference type="AlphaFoldDB" id="A0AB38A6M1"/>
<dbReference type="EMBL" id="FNSH01000001">
    <property type="protein sequence ID" value="SEB69939.1"/>
    <property type="molecule type" value="Genomic_DNA"/>
</dbReference>
<keyword evidence="3 6" id="KW-0489">Methyltransferase</keyword>
<comment type="caution">
    <text evidence="7">The sequence shown here is derived from an EMBL/GenBank/DDBJ whole genome shotgun (WGS) entry which is preliminary data.</text>
</comment>
<accession>A0AB38A6M1</accession>
<dbReference type="PANTHER" id="PTHR31760:SF0">
    <property type="entry name" value="S-ADENOSYL-L-METHIONINE-DEPENDENT METHYLTRANSFERASES SUPERFAMILY PROTEIN"/>
    <property type="match status" value="1"/>
</dbReference>
<dbReference type="CDD" id="cd02440">
    <property type="entry name" value="AdoMet_MTases"/>
    <property type="match status" value="1"/>
</dbReference>
<comment type="similarity">
    <text evidence="6">Belongs to the methyltransferase superfamily. RNA methyltransferase RsmG family.</text>
</comment>
<evidence type="ECO:0000256" key="4">
    <source>
        <dbReference type="ARBA" id="ARBA00022679"/>
    </source>
</evidence>
<keyword evidence="4 6" id="KW-0808">Transferase</keyword>
<comment type="function">
    <text evidence="6">Specifically methylates the N7 position of a guanine in 16S rRNA.</text>
</comment>
<evidence type="ECO:0000256" key="5">
    <source>
        <dbReference type="ARBA" id="ARBA00022691"/>
    </source>
</evidence>
<gene>
    <name evidence="6" type="primary">rsmG</name>
    <name evidence="7" type="ORF">SAMN04489746_0902</name>
</gene>
<sequence length="242" mass="26627">MFLNDRAVYMQLKKEAECFGITLSPTQEDMLLEHLDLLMEKNKVLNLTRITDTEGAVRLHLIDSLLVYKAASPENFSIFLDIGTGGGFPGITLAIMSDAHGVLLDSVTKKVVAVSEFLSSLNLNNRISTSSDRAESYALDHRNEFDLVCARAVAPLASLVEYAAPLLSFNGRFITTKAQISEEEFSAGLKAAKLCGLSYVSRETFELPQNSGHREILIFKKQNNASVKLPRMVGMAKNKPLA</sequence>
<evidence type="ECO:0000256" key="2">
    <source>
        <dbReference type="ARBA" id="ARBA00022552"/>
    </source>
</evidence>
<dbReference type="EC" id="2.1.1.-" evidence="6"/>
<dbReference type="GO" id="GO:0005829">
    <property type="term" value="C:cytosol"/>
    <property type="evidence" value="ECO:0007669"/>
    <property type="project" value="TreeGrafter"/>
</dbReference>
<dbReference type="InterPro" id="IPR029063">
    <property type="entry name" value="SAM-dependent_MTases_sf"/>
</dbReference>
<name>A0AB38A6M1_9ACTN</name>
<dbReference type="PANTHER" id="PTHR31760">
    <property type="entry name" value="S-ADENOSYL-L-METHIONINE-DEPENDENT METHYLTRANSFERASES SUPERFAMILY PROTEIN"/>
    <property type="match status" value="1"/>
</dbReference>
<feature type="binding site" evidence="6">
    <location>
        <position position="83"/>
    </location>
    <ligand>
        <name>S-adenosyl-L-methionine</name>
        <dbReference type="ChEBI" id="CHEBI:59789"/>
    </ligand>
</feature>
<dbReference type="InterPro" id="IPR003682">
    <property type="entry name" value="rRNA_ssu_MeTfrase_G"/>
</dbReference>
<protein>
    <recommendedName>
        <fullName evidence="6">Ribosomal RNA small subunit methyltransferase G</fullName>
        <ecNumber evidence="6">2.1.1.-</ecNumber>
    </recommendedName>
    <alternativeName>
        <fullName evidence="6">16S rRNA 7-methylguanosine methyltransferase</fullName>
        <shortName evidence="6">16S rRNA m7G methyltransferase</shortName>
    </alternativeName>
</protein>
<organism evidence="7 8">
    <name type="scientific">Atopobium minutum</name>
    <dbReference type="NCBI Taxonomy" id="1381"/>
    <lineage>
        <taxon>Bacteria</taxon>
        <taxon>Bacillati</taxon>
        <taxon>Actinomycetota</taxon>
        <taxon>Coriobacteriia</taxon>
        <taxon>Coriobacteriales</taxon>
        <taxon>Atopobiaceae</taxon>
        <taxon>Atopobium</taxon>
    </lineage>
</organism>
<dbReference type="SUPFAM" id="SSF53335">
    <property type="entry name" value="S-adenosyl-L-methionine-dependent methyltransferases"/>
    <property type="match status" value="1"/>
</dbReference>
<dbReference type="Proteomes" id="UP000183687">
    <property type="component" value="Unassembled WGS sequence"/>
</dbReference>
<keyword evidence="5 6" id="KW-0949">S-adenosyl-L-methionine</keyword>
<keyword evidence="2 6" id="KW-0698">rRNA processing</keyword>
<keyword evidence="1 6" id="KW-0963">Cytoplasm</keyword>
<comment type="caution">
    <text evidence="6">Lacks conserved residue(s) required for the propagation of feature annotation.</text>
</comment>
<reference evidence="7 8" key="1">
    <citation type="submission" date="2016-10" db="EMBL/GenBank/DDBJ databases">
        <authorList>
            <person name="Varghese N."/>
            <person name="Submissions S."/>
        </authorList>
    </citation>
    <scope>NUCLEOTIDE SEQUENCE [LARGE SCALE GENOMIC DNA]</scope>
    <source>
        <strain evidence="7 8">DSM 20586</strain>
    </source>
</reference>
<evidence type="ECO:0000256" key="6">
    <source>
        <dbReference type="HAMAP-Rule" id="MF_00074"/>
    </source>
</evidence>
<dbReference type="Gene3D" id="3.40.50.150">
    <property type="entry name" value="Vaccinia Virus protein VP39"/>
    <property type="match status" value="1"/>
</dbReference>
<evidence type="ECO:0000313" key="8">
    <source>
        <dbReference type="Proteomes" id="UP000183687"/>
    </source>
</evidence>
<evidence type="ECO:0000256" key="3">
    <source>
        <dbReference type="ARBA" id="ARBA00022603"/>
    </source>
</evidence>
<dbReference type="Pfam" id="PF02527">
    <property type="entry name" value="GidB"/>
    <property type="match status" value="1"/>
</dbReference>
<dbReference type="RefSeq" id="WP_057002116.1">
    <property type="nucleotide sequence ID" value="NZ_FNSH01000001.1"/>
</dbReference>
<evidence type="ECO:0000313" key="7">
    <source>
        <dbReference type="EMBL" id="SEB69939.1"/>
    </source>
</evidence>
<feature type="binding site" evidence="6">
    <location>
        <position position="151"/>
    </location>
    <ligand>
        <name>S-adenosyl-L-methionine</name>
        <dbReference type="ChEBI" id="CHEBI:59789"/>
    </ligand>
</feature>
<dbReference type="HAMAP" id="MF_00074">
    <property type="entry name" value="16SrRNA_methyltr_G"/>
    <property type="match status" value="1"/>
</dbReference>
<dbReference type="GO" id="GO:0070043">
    <property type="term" value="F:rRNA (guanine-N7-)-methyltransferase activity"/>
    <property type="evidence" value="ECO:0007669"/>
    <property type="project" value="UniProtKB-UniRule"/>
</dbReference>